<dbReference type="Pfam" id="PF01555">
    <property type="entry name" value="N6_N4_Mtase"/>
    <property type="match status" value="1"/>
</dbReference>
<evidence type="ECO:0000256" key="1">
    <source>
        <dbReference type="ARBA" id="ARBA00006594"/>
    </source>
</evidence>
<dbReference type="PRINTS" id="PR00506">
    <property type="entry name" value="D21N6MTFRASE"/>
</dbReference>
<keyword evidence="3 8" id="KW-0489">Methyltransferase</keyword>
<dbReference type="Proteomes" id="UP000222168">
    <property type="component" value="Unassembled WGS sequence"/>
</dbReference>
<gene>
    <name evidence="8" type="ORF">Xish_02177</name>
</gene>
<evidence type="ECO:0000259" key="7">
    <source>
        <dbReference type="Pfam" id="PF01555"/>
    </source>
</evidence>
<organism evidence="8 9">
    <name type="scientific">Xenorhabdus ishibashii</name>
    <dbReference type="NCBI Taxonomy" id="1034471"/>
    <lineage>
        <taxon>Bacteria</taxon>
        <taxon>Pseudomonadati</taxon>
        <taxon>Pseudomonadota</taxon>
        <taxon>Gammaproteobacteria</taxon>
        <taxon>Enterobacterales</taxon>
        <taxon>Morganellaceae</taxon>
        <taxon>Xenorhabdus</taxon>
    </lineage>
</organism>
<evidence type="ECO:0000256" key="2">
    <source>
        <dbReference type="ARBA" id="ARBA00011900"/>
    </source>
</evidence>
<evidence type="ECO:0000313" key="8">
    <source>
        <dbReference type="EMBL" id="PHM62954.1"/>
    </source>
</evidence>
<feature type="domain" description="DNA methylase N-4/N-6" evidence="7">
    <location>
        <begin position="120"/>
        <end position="432"/>
    </location>
</feature>
<accession>A0A2D0KHQ0</accession>
<comment type="similarity">
    <text evidence="1">Belongs to the N(4)/N(6)-methyltransferase family.</text>
</comment>
<proteinExistence type="inferred from homology"/>
<evidence type="ECO:0000313" key="9">
    <source>
        <dbReference type="Proteomes" id="UP000222168"/>
    </source>
</evidence>
<dbReference type="Gene3D" id="3.40.50.150">
    <property type="entry name" value="Vaccinia Virus protein VP39"/>
    <property type="match status" value="1"/>
</dbReference>
<keyword evidence="5" id="KW-0949">S-adenosyl-L-methionine</keyword>
<dbReference type="GO" id="GO:0003677">
    <property type="term" value="F:DNA binding"/>
    <property type="evidence" value="ECO:0007669"/>
    <property type="project" value="InterPro"/>
</dbReference>
<reference evidence="8 9" key="1">
    <citation type="journal article" date="2017" name="Nat. Microbiol.">
        <title>Natural product diversity associated with the nematode symbionts Photorhabdus and Xenorhabdus.</title>
        <authorList>
            <person name="Tobias N.J."/>
            <person name="Wolff H."/>
            <person name="Djahanschiri B."/>
            <person name="Grundmann F."/>
            <person name="Kronenwerth M."/>
            <person name="Shi Y.M."/>
            <person name="Simonyi S."/>
            <person name="Grun P."/>
            <person name="Shapiro-Ilan D."/>
            <person name="Pidot S.J."/>
            <person name="Stinear T.P."/>
            <person name="Ebersberger I."/>
            <person name="Bode H.B."/>
        </authorList>
    </citation>
    <scope>NUCLEOTIDE SEQUENCE [LARGE SCALE GENOMIC DNA]</scope>
    <source>
        <strain evidence="8 9">DSM 22670</strain>
    </source>
</reference>
<comment type="catalytic activity">
    <reaction evidence="6">
        <text>a 2'-deoxyadenosine in DNA + S-adenosyl-L-methionine = an N(6)-methyl-2'-deoxyadenosine in DNA + S-adenosyl-L-homocysteine + H(+)</text>
        <dbReference type="Rhea" id="RHEA:15197"/>
        <dbReference type="Rhea" id="RHEA-COMP:12418"/>
        <dbReference type="Rhea" id="RHEA-COMP:12419"/>
        <dbReference type="ChEBI" id="CHEBI:15378"/>
        <dbReference type="ChEBI" id="CHEBI:57856"/>
        <dbReference type="ChEBI" id="CHEBI:59789"/>
        <dbReference type="ChEBI" id="CHEBI:90615"/>
        <dbReference type="ChEBI" id="CHEBI:90616"/>
        <dbReference type="EC" id="2.1.1.72"/>
    </reaction>
</comment>
<dbReference type="OrthoDB" id="9816043at2"/>
<keyword evidence="9" id="KW-1185">Reference proteome</keyword>
<dbReference type="SUPFAM" id="SSF53335">
    <property type="entry name" value="S-adenosyl-L-methionine-dependent methyltransferases"/>
    <property type="match status" value="1"/>
</dbReference>
<dbReference type="InterPro" id="IPR002295">
    <property type="entry name" value="N4/N6-MTase_EcoPI_Mod-like"/>
</dbReference>
<evidence type="ECO:0000256" key="3">
    <source>
        <dbReference type="ARBA" id="ARBA00022603"/>
    </source>
</evidence>
<dbReference type="GO" id="GO:0008170">
    <property type="term" value="F:N-methyltransferase activity"/>
    <property type="evidence" value="ECO:0007669"/>
    <property type="project" value="InterPro"/>
</dbReference>
<evidence type="ECO:0000256" key="6">
    <source>
        <dbReference type="ARBA" id="ARBA00047942"/>
    </source>
</evidence>
<name>A0A2D0KHQ0_9GAMM</name>
<dbReference type="RefSeq" id="WP_099117858.1">
    <property type="nucleotide sequence ID" value="NZ_NJAK01000001.1"/>
</dbReference>
<dbReference type="PROSITE" id="PS00092">
    <property type="entry name" value="N6_MTASE"/>
    <property type="match status" value="1"/>
</dbReference>
<dbReference type="InterPro" id="IPR002941">
    <property type="entry name" value="DNA_methylase_N4/N6"/>
</dbReference>
<dbReference type="EMBL" id="NJAK01000001">
    <property type="protein sequence ID" value="PHM62954.1"/>
    <property type="molecule type" value="Genomic_DNA"/>
</dbReference>
<dbReference type="GO" id="GO:0032259">
    <property type="term" value="P:methylation"/>
    <property type="evidence" value="ECO:0007669"/>
    <property type="project" value="UniProtKB-KW"/>
</dbReference>
<protein>
    <recommendedName>
        <fullName evidence="2">site-specific DNA-methyltransferase (adenine-specific)</fullName>
        <ecNumber evidence="2">2.1.1.72</ecNumber>
    </recommendedName>
</protein>
<dbReference type="InterPro" id="IPR029063">
    <property type="entry name" value="SAM-dependent_MTases_sf"/>
</dbReference>
<keyword evidence="4 8" id="KW-0808">Transferase</keyword>
<dbReference type="InterPro" id="IPR002052">
    <property type="entry name" value="DNA_methylase_N6_adenine_CS"/>
</dbReference>
<dbReference type="EC" id="2.1.1.72" evidence="2"/>
<dbReference type="PIRSF" id="PIRSF015855">
    <property type="entry name" value="TypeIII_Mtase_mKpnI"/>
    <property type="match status" value="1"/>
</dbReference>
<evidence type="ECO:0000256" key="4">
    <source>
        <dbReference type="ARBA" id="ARBA00022679"/>
    </source>
</evidence>
<comment type="caution">
    <text evidence="8">The sequence shown here is derived from an EMBL/GenBank/DDBJ whole genome shotgun (WGS) entry which is preliminary data.</text>
</comment>
<dbReference type="GO" id="GO:0009007">
    <property type="term" value="F:site-specific DNA-methyltransferase (adenine-specific) activity"/>
    <property type="evidence" value="ECO:0007669"/>
    <property type="project" value="UniProtKB-EC"/>
</dbReference>
<dbReference type="AlphaFoldDB" id="A0A2D0KHQ0"/>
<sequence>MEKIILSNEEASSLNVTEMNIQQIKNLFPEAFSEGVIDFDTLRSLLLENGAKIYDQKEERFGFTWAGKSRARQIAQTVSNGTLRPSFENFNSDFFSDNVFVEGDNLEVLKLLQKSYHKSIKLIYIDPPYNTGKDFVYKDNFHDNLTNYFKQTGQLDEFGRKLSTNSETSGRYHSDWLSMMYPRLKLARNLLSEDGAIFISIDDGEQSNLKQICDEIFGEDNFVNNIIWQKKYSPQNDAKWLSDNHDFILCYAKNKSIWRPNLLARTDKQNTAYKNPDNDPRGDWKSTDLSVKTYSLNNDYEITTPSGRIVTPPESRCWSVSKEKFAELVADNRIWFGASGNNVPSLKKFITEVKDGVTPLTLWTYEEVGHNQTAKQELKKLFPDSKEVFDTPKPVSLINRIIDIGSDKDSIILDFFAGSGTTAHAVMEKNSKDNGKRRFITVQLPEPTGKSEFKFISDFTYERISRASKALGYKIPMKFRLDSTNIRTWDADFDNLEQVLQQATKSIKDGRSSEDVLYEIFLKYGYELTTPVKTETVNGKTVFIVGTGALIVCLDDEITTETVEGIAKLKAELAPETTQVVFKDEGFADDRVKTNAIQILKQAGIEDVKSI</sequence>
<evidence type="ECO:0000256" key="5">
    <source>
        <dbReference type="ARBA" id="ARBA00022691"/>
    </source>
</evidence>